<dbReference type="GO" id="GO:0016020">
    <property type="term" value="C:membrane"/>
    <property type="evidence" value="ECO:0000318"/>
    <property type="project" value="GO_Central"/>
</dbReference>
<dbReference type="Gene3D" id="2.30.29.30">
    <property type="entry name" value="Pleckstrin-homology domain (PH domain)/Phosphotyrosine-binding domain (PTB)"/>
    <property type="match status" value="1"/>
</dbReference>
<name>A7SFD9_NEMVE</name>
<proteinExistence type="inferred from homology"/>
<dbReference type="InterPro" id="IPR030564">
    <property type="entry name" value="Myotubularin"/>
</dbReference>
<evidence type="ECO:0000259" key="2">
    <source>
        <dbReference type="PROSITE" id="PS51339"/>
    </source>
</evidence>
<evidence type="ECO:0000313" key="4">
    <source>
        <dbReference type="Proteomes" id="UP000001593"/>
    </source>
</evidence>
<dbReference type="FunCoup" id="A7SFD9">
    <property type="interactions" value="417"/>
</dbReference>
<dbReference type="Proteomes" id="UP000001593">
    <property type="component" value="Unassembled WGS sequence"/>
</dbReference>
<dbReference type="EMBL" id="DS469644">
    <property type="protein sequence ID" value="EDO37565.1"/>
    <property type="molecule type" value="Genomic_DNA"/>
</dbReference>
<dbReference type="PANTHER" id="PTHR10807:SF110">
    <property type="entry name" value="FI17948P1"/>
    <property type="match status" value="1"/>
</dbReference>
<feature type="domain" description="Myotubularin phosphatase" evidence="2">
    <location>
        <begin position="171"/>
        <end position="554"/>
    </location>
</feature>
<sequence length="665" mass="75172">MVARARNVLRFSAMAGTKSGVSGTLYVTNFRVSFLVASSAVDTPLSSVFQSNPDLTQGGMNAEIQQELHIPLTCILELSYSTSKSSPKLKKLMAGKKVSSRIQVIQVQCKDFRVLQFGFKFTPKEELPLITNALGHYAFPSSVSLLFAFQHSLALKTEKRDSSVSGVIPTFRTLPDWLNELSRLNVDDTWRVALVNEKFHTCPTLPQRFVCLASLTDSDVNRMSLHYEESRFPLWCWSHPKTRVPIMLSASGRPESIFLEKEETSLFRALSSIPANPEHKDVKVVDLSKICPSIQQLSQSYLRVRELCVLDTTKNFWSIDPHWLSSLDNSRWLASVRTSISTAVDVCKAVCEEGRPVIVKEASGRDLVLVVCSLAQLMLDQYYRNIRGFQTLIQKMWVLGGHPFMKRCGHIKPNEKSDADKQENEESPVFLHFLDCVYQLITQFPSEFEFSETYLLGMLDSMHACLFDEFLFDCEHQRQKYINSEFGGAPMASLWDFLAEQLSDSQNTAAFINPLNEFKRLSSKNPMNGDNEIEEIYSRVNPTAPAMKFWSGCYLRWLPTVHLSIGMGENSSLHMQQMIVMNEVKFLTHKVAVLNSEKLGSREQGHGETSDTTDWGLEFNFSLDLETSKLLTPSMPFIGDLALSNYYSGQIPQPDLDKSVDVGQF</sequence>
<organism evidence="3 4">
    <name type="scientific">Nematostella vectensis</name>
    <name type="common">Starlet sea anemone</name>
    <dbReference type="NCBI Taxonomy" id="45351"/>
    <lineage>
        <taxon>Eukaryota</taxon>
        <taxon>Metazoa</taxon>
        <taxon>Cnidaria</taxon>
        <taxon>Anthozoa</taxon>
        <taxon>Hexacorallia</taxon>
        <taxon>Actiniaria</taxon>
        <taxon>Edwardsiidae</taxon>
        <taxon>Nematostella</taxon>
    </lineage>
</organism>
<dbReference type="InterPro" id="IPR010569">
    <property type="entry name" value="Myotubularin-like_Pase_dom"/>
</dbReference>
<dbReference type="CDD" id="cd14537">
    <property type="entry name" value="PTP-MTMR10-like"/>
    <property type="match status" value="1"/>
</dbReference>
<dbReference type="SUPFAM" id="SSF52799">
    <property type="entry name" value="(Phosphotyrosine protein) phosphatases II"/>
    <property type="match status" value="1"/>
</dbReference>
<accession>A7SFD9</accession>
<dbReference type="PhylomeDB" id="A7SFD9"/>
<keyword evidence="4" id="KW-1185">Reference proteome</keyword>
<dbReference type="GO" id="GO:0005737">
    <property type="term" value="C:cytoplasm"/>
    <property type="evidence" value="ECO:0000318"/>
    <property type="project" value="GO_Central"/>
</dbReference>
<dbReference type="InterPro" id="IPR029021">
    <property type="entry name" value="Prot-tyrosine_phosphatase-like"/>
</dbReference>
<evidence type="ECO:0000313" key="3">
    <source>
        <dbReference type="EMBL" id="EDO37565.1"/>
    </source>
</evidence>
<gene>
    <name evidence="3" type="ORF">NEMVEDRAFT_v1g189208</name>
</gene>
<dbReference type="STRING" id="45351.A7SFD9"/>
<comment type="similarity">
    <text evidence="1">Belongs to the protein-tyrosine phosphatase family. Non-receptor class myotubularin subfamily.</text>
</comment>
<dbReference type="Pfam" id="PF06602">
    <property type="entry name" value="Myotub-related"/>
    <property type="match status" value="2"/>
</dbReference>
<dbReference type="SUPFAM" id="SSF50729">
    <property type="entry name" value="PH domain-like"/>
    <property type="match status" value="1"/>
</dbReference>
<reference evidence="3 4" key="1">
    <citation type="journal article" date="2007" name="Science">
        <title>Sea anemone genome reveals ancestral eumetazoan gene repertoire and genomic organization.</title>
        <authorList>
            <person name="Putnam N.H."/>
            <person name="Srivastava M."/>
            <person name="Hellsten U."/>
            <person name="Dirks B."/>
            <person name="Chapman J."/>
            <person name="Salamov A."/>
            <person name="Terry A."/>
            <person name="Shapiro H."/>
            <person name="Lindquist E."/>
            <person name="Kapitonov V.V."/>
            <person name="Jurka J."/>
            <person name="Genikhovich G."/>
            <person name="Grigoriev I.V."/>
            <person name="Lucas S.M."/>
            <person name="Steele R.E."/>
            <person name="Finnerty J.R."/>
            <person name="Technau U."/>
            <person name="Martindale M.Q."/>
            <person name="Rokhsar D.S."/>
        </authorList>
    </citation>
    <scope>NUCLEOTIDE SEQUENCE [LARGE SCALE GENOMIC DNA]</scope>
    <source>
        <strain evidence="4">CH2 X CH6</strain>
    </source>
</reference>
<dbReference type="eggNOG" id="KOG1089">
    <property type="taxonomic scope" value="Eukaryota"/>
</dbReference>
<dbReference type="InParanoid" id="A7SFD9"/>
<dbReference type="OMA" id="SVPQDRF"/>
<protein>
    <recommendedName>
        <fullName evidence="2">Myotubularin phosphatase domain-containing protein</fullName>
    </recommendedName>
</protein>
<dbReference type="AlphaFoldDB" id="A7SFD9"/>
<dbReference type="PROSITE" id="PS51339">
    <property type="entry name" value="PPASE_MYOTUBULARIN"/>
    <property type="match status" value="1"/>
</dbReference>
<dbReference type="HOGENOM" id="CLU_021912_1_0_1"/>
<evidence type="ECO:0000256" key="1">
    <source>
        <dbReference type="ARBA" id="ARBA00007471"/>
    </source>
</evidence>
<dbReference type="InterPro" id="IPR011993">
    <property type="entry name" value="PH-like_dom_sf"/>
</dbReference>
<dbReference type="PANTHER" id="PTHR10807">
    <property type="entry name" value="MYOTUBULARIN-RELATED"/>
    <property type="match status" value="1"/>
</dbReference>